<evidence type="ECO:0000313" key="2">
    <source>
        <dbReference type="EMBL" id="MBE9118827.1"/>
    </source>
</evidence>
<keyword evidence="3" id="KW-1185">Reference proteome</keyword>
<sequence>MLKTKLNFCASLLYHWIQLNGGEKRKLTLNPHNFQVWTGEFMERAASLREIRLALSQLCDLDLVSVEGMEVTLTPQRNKPKIQISPLPTFLLPRTKENNPWVWGVAMALSFLCISVASIALSLNLPEESVRSTTTIGTPYDVFGERF</sequence>
<name>A0A8J7E2H3_9CYAN</name>
<keyword evidence="1" id="KW-0472">Membrane</keyword>
<protein>
    <submittedName>
        <fullName evidence="2">Uncharacterized protein</fullName>
    </submittedName>
</protein>
<dbReference type="RefSeq" id="WP_194031922.1">
    <property type="nucleotide sequence ID" value="NZ_JADEWZ010000062.1"/>
</dbReference>
<accession>A0A8J7E2H3</accession>
<evidence type="ECO:0000313" key="3">
    <source>
        <dbReference type="Proteomes" id="UP000654482"/>
    </source>
</evidence>
<proteinExistence type="predicted"/>
<feature type="transmembrane region" description="Helical" evidence="1">
    <location>
        <begin position="101"/>
        <end position="123"/>
    </location>
</feature>
<keyword evidence="1" id="KW-0812">Transmembrane</keyword>
<organism evidence="2 3">
    <name type="scientific">Lusitaniella coriacea LEGE 07157</name>
    <dbReference type="NCBI Taxonomy" id="945747"/>
    <lineage>
        <taxon>Bacteria</taxon>
        <taxon>Bacillati</taxon>
        <taxon>Cyanobacteriota</taxon>
        <taxon>Cyanophyceae</taxon>
        <taxon>Spirulinales</taxon>
        <taxon>Lusitaniellaceae</taxon>
        <taxon>Lusitaniella</taxon>
    </lineage>
</organism>
<gene>
    <name evidence="2" type="ORF">IQ249_23335</name>
</gene>
<keyword evidence="1" id="KW-1133">Transmembrane helix</keyword>
<dbReference type="AlphaFoldDB" id="A0A8J7E2H3"/>
<dbReference type="EMBL" id="JADEWZ010000062">
    <property type="protein sequence ID" value="MBE9118827.1"/>
    <property type="molecule type" value="Genomic_DNA"/>
</dbReference>
<comment type="caution">
    <text evidence="2">The sequence shown here is derived from an EMBL/GenBank/DDBJ whole genome shotgun (WGS) entry which is preliminary data.</text>
</comment>
<dbReference type="Proteomes" id="UP000654482">
    <property type="component" value="Unassembled WGS sequence"/>
</dbReference>
<evidence type="ECO:0000256" key="1">
    <source>
        <dbReference type="SAM" id="Phobius"/>
    </source>
</evidence>
<reference evidence="2" key="1">
    <citation type="submission" date="2020-10" db="EMBL/GenBank/DDBJ databases">
        <authorList>
            <person name="Castelo-Branco R."/>
            <person name="Eusebio N."/>
            <person name="Adriana R."/>
            <person name="Vieira A."/>
            <person name="Brugerolle De Fraissinette N."/>
            <person name="Rezende De Castro R."/>
            <person name="Schneider M.P."/>
            <person name="Vasconcelos V."/>
            <person name="Leao P.N."/>
        </authorList>
    </citation>
    <scope>NUCLEOTIDE SEQUENCE</scope>
    <source>
        <strain evidence="2">LEGE 07157</strain>
    </source>
</reference>